<evidence type="ECO:0000313" key="1">
    <source>
        <dbReference type="EMBL" id="EGO22513.1"/>
    </source>
</evidence>
<name>F8P2Y1_SERL9</name>
<dbReference type="Proteomes" id="UP000008064">
    <property type="component" value="Unassembled WGS sequence"/>
</dbReference>
<accession>F8P2Y1</accession>
<dbReference type="EMBL" id="GL945437">
    <property type="protein sequence ID" value="EGO22513.1"/>
    <property type="molecule type" value="Genomic_DNA"/>
</dbReference>
<reference evidence="1" key="1">
    <citation type="submission" date="2011-04" db="EMBL/GenBank/DDBJ databases">
        <title>Evolution of plant cell wall degrading machinery underlies the functional diversity of forest fungi.</title>
        <authorList>
            <consortium name="US DOE Joint Genome Institute (JGI-PGF)"/>
            <person name="Eastwood D.C."/>
            <person name="Floudas D."/>
            <person name="Binder M."/>
            <person name="Majcherczyk A."/>
            <person name="Schneider P."/>
            <person name="Aerts A."/>
            <person name="Asiegbu F.O."/>
            <person name="Baker S.E."/>
            <person name="Barry K."/>
            <person name="Bendiksby M."/>
            <person name="Blumentritt M."/>
            <person name="Coutinho P.M."/>
            <person name="Cullen D."/>
            <person name="Cullen D."/>
            <person name="Gathman A."/>
            <person name="Goodell B."/>
            <person name="Henrissat B."/>
            <person name="Ihrmark K."/>
            <person name="Kauserud H."/>
            <person name="Kohler A."/>
            <person name="LaButti K."/>
            <person name="Lapidus A."/>
            <person name="Lavin J.L."/>
            <person name="Lee Y.-H."/>
            <person name="Lindquist E."/>
            <person name="Lilly W."/>
            <person name="Lucas S."/>
            <person name="Morin E."/>
            <person name="Murat C."/>
            <person name="Oguiza J.A."/>
            <person name="Park J."/>
            <person name="Pisabarro A.G."/>
            <person name="Riley R."/>
            <person name="Rosling A."/>
            <person name="Salamov A."/>
            <person name="Schmidt O."/>
            <person name="Schmutz J."/>
            <person name="Skrede I."/>
            <person name="Stenlid J."/>
            <person name="Wiebenga A."/>
            <person name="Xie X."/>
            <person name="Kues U."/>
            <person name="Hibbett D.S."/>
            <person name="Hoffmeister D."/>
            <person name="Hogberg N."/>
            <person name="Martin F."/>
            <person name="Grigoriev I.V."/>
            <person name="Watkinson S.C."/>
        </authorList>
    </citation>
    <scope>NUCLEOTIDE SEQUENCE</scope>
    <source>
        <strain evidence="1">S7.9</strain>
    </source>
</reference>
<dbReference type="HOGENOM" id="CLU_076958_0_0_1"/>
<organism>
    <name type="scientific">Serpula lacrymans var. lacrymans (strain S7.9)</name>
    <name type="common">Dry rot fungus</name>
    <dbReference type="NCBI Taxonomy" id="578457"/>
    <lineage>
        <taxon>Eukaryota</taxon>
        <taxon>Fungi</taxon>
        <taxon>Dikarya</taxon>
        <taxon>Basidiomycota</taxon>
        <taxon>Agaricomycotina</taxon>
        <taxon>Agaricomycetes</taxon>
        <taxon>Agaricomycetidae</taxon>
        <taxon>Boletales</taxon>
        <taxon>Coniophorineae</taxon>
        <taxon>Serpulaceae</taxon>
        <taxon>Serpula</taxon>
    </lineage>
</organism>
<sequence>MPPFDYTKIGVSLQEHIATLVPAFEAAERNESQEHLLYEPWNLALSWLTFGQSTPTCRLSVAPQRHFYFNFSPVPSLSANPMSAKLLSVQAIRVACTRWQIIDGTDADVLASGSVGHAAAVDNNKILSSTLSSLLTLTISSRAASVALSQSSDHSNVDRDSYRIPDFAILSRTGHEEQLQEQVPFIIEVKTHTTNQLPDDQFLIMLTQVAYQAKAVFSAYPQQEHLHAICVVGRYYKILHLNQATIAGVP</sequence>
<dbReference type="AlphaFoldDB" id="F8P2Y1"/>
<proteinExistence type="predicted"/>
<dbReference type="GeneID" id="18815380"/>
<gene>
    <name evidence="1" type="ORF">SERLADRAFT_440535</name>
</gene>
<dbReference type="RefSeq" id="XP_007321051.1">
    <property type="nucleotide sequence ID" value="XM_007320989.1"/>
</dbReference>
<protein>
    <submittedName>
        <fullName evidence="1">Uncharacterized protein</fullName>
    </submittedName>
</protein>
<dbReference type="KEGG" id="sla:SERLADRAFT_440535"/>